<name>A0A5D0UBK2_9ACTN</name>
<dbReference type="PANTHER" id="PTHR46797">
    <property type="entry name" value="HTH-TYPE TRANSCRIPTIONAL REGULATOR"/>
    <property type="match status" value="1"/>
</dbReference>
<evidence type="ECO:0000256" key="1">
    <source>
        <dbReference type="ARBA" id="ARBA00023125"/>
    </source>
</evidence>
<dbReference type="InterPro" id="IPR001387">
    <property type="entry name" value="Cro/C1-type_HTH"/>
</dbReference>
<evidence type="ECO:0000256" key="2">
    <source>
        <dbReference type="SAM" id="MobiDB-lite"/>
    </source>
</evidence>
<dbReference type="InterPro" id="IPR010982">
    <property type="entry name" value="Lambda_DNA-bd_dom_sf"/>
</dbReference>
<keyword evidence="5" id="KW-1185">Reference proteome</keyword>
<feature type="region of interest" description="Disordered" evidence="2">
    <location>
        <begin position="1"/>
        <end position="28"/>
    </location>
</feature>
<dbReference type="AlphaFoldDB" id="A0A5D0UBK2"/>
<dbReference type="InterPro" id="IPR014710">
    <property type="entry name" value="RmlC-like_jellyroll"/>
</dbReference>
<dbReference type="PROSITE" id="PS50943">
    <property type="entry name" value="HTH_CROC1"/>
    <property type="match status" value="1"/>
</dbReference>
<dbReference type="Gene3D" id="2.60.120.10">
    <property type="entry name" value="Jelly Rolls"/>
    <property type="match status" value="1"/>
</dbReference>
<sequence length="251" mass="26855">MKPKYHHTDRRRPPLPNATSRRTRAREARAGEVGVEVWVDGGGVGRGCVRLGAAGGVRVELEARVGGQGATGEAVARTVRALRAGHGWSLDELAGRAGVSKGVLVGLEQGRGNPNLGTLIRISDALGVPLTRLVQVEEEPPVRMFRPERHVVLWEGERGGTGTLLAGSDPRPSLELWRWVLRPGETRESDAHVPGTKEIVFVQEGTLTLGVDGRTDLVEEGAAAVFVGDRPHSYGNAGKGEVRFILAVLDL</sequence>
<keyword evidence="1" id="KW-0238">DNA-binding</keyword>
<gene>
    <name evidence="4" type="ORF">FXF65_13590</name>
</gene>
<dbReference type="InterPro" id="IPR013096">
    <property type="entry name" value="Cupin_2"/>
</dbReference>
<feature type="compositionally biased region" description="Basic residues" evidence="2">
    <location>
        <begin position="1"/>
        <end position="10"/>
    </location>
</feature>
<evidence type="ECO:0000313" key="4">
    <source>
        <dbReference type="EMBL" id="TYC15136.1"/>
    </source>
</evidence>
<dbReference type="InterPro" id="IPR050807">
    <property type="entry name" value="TransReg_Diox_bact_type"/>
</dbReference>
<dbReference type="Proteomes" id="UP000322634">
    <property type="component" value="Unassembled WGS sequence"/>
</dbReference>
<reference evidence="4 5" key="1">
    <citation type="submission" date="2019-08" db="EMBL/GenBank/DDBJ databases">
        <title>Actinomadura sp. nov. CYP1-5 isolated from mountain soil.</title>
        <authorList>
            <person name="Songsumanus A."/>
            <person name="Kuncharoen N."/>
            <person name="Kudo T."/>
            <person name="Yuki M."/>
            <person name="Igarashi Y."/>
            <person name="Tanasupawat S."/>
        </authorList>
    </citation>
    <scope>NUCLEOTIDE SEQUENCE [LARGE SCALE GENOMIC DNA]</scope>
    <source>
        <strain evidence="4 5">GKU157</strain>
    </source>
</reference>
<evidence type="ECO:0000313" key="5">
    <source>
        <dbReference type="Proteomes" id="UP000322634"/>
    </source>
</evidence>
<dbReference type="SUPFAM" id="SSF47413">
    <property type="entry name" value="lambda repressor-like DNA-binding domains"/>
    <property type="match status" value="1"/>
</dbReference>
<dbReference type="EMBL" id="VSFF01000005">
    <property type="protein sequence ID" value="TYC15136.1"/>
    <property type="molecule type" value="Genomic_DNA"/>
</dbReference>
<dbReference type="Pfam" id="PF07883">
    <property type="entry name" value="Cupin_2"/>
    <property type="match status" value="1"/>
</dbReference>
<proteinExistence type="predicted"/>
<dbReference type="Gene3D" id="1.10.260.40">
    <property type="entry name" value="lambda repressor-like DNA-binding domains"/>
    <property type="match status" value="1"/>
</dbReference>
<comment type="caution">
    <text evidence="4">The sequence shown here is derived from an EMBL/GenBank/DDBJ whole genome shotgun (WGS) entry which is preliminary data.</text>
</comment>
<dbReference type="SUPFAM" id="SSF51182">
    <property type="entry name" value="RmlC-like cupins"/>
    <property type="match status" value="1"/>
</dbReference>
<dbReference type="SMART" id="SM00530">
    <property type="entry name" value="HTH_XRE"/>
    <property type="match status" value="1"/>
</dbReference>
<dbReference type="Pfam" id="PF01381">
    <property type="entry name" value="HTH_3"/>
    <property type="match status" value="1"/>
</dbReference>
<dbReference type="GO" id="GO:0005829">
    <property type="term" value="C:cytosol"/>
    <property type="evidence" value="ECO:0007669"/>
    <property type="project" value="TreeGrafter"/>
</dbReference>
<dbReference type="OrthoDB" id="9810578at2"/>
<dbReference type="GO" id="GO:0003700">
    <property type="term" value="F:DNA-binding transcription factor activity"/>
    <property type="evidence" value="ECO:0007669"/>
    <property type="project" value="TreeGrafter"/>
</dbReference>
<feature type="domain" description="HTH cro/C1-type" evidence="3">
    <location>
        <begin position="79"/>
        <end position="133"/>
    </location>
</feature>
<dbReference type="PANTHER" id="PTHR46797:SF1">
    <property type="entry name" value="METHYLPHOSPHONATE SYNTHASE"/>
    <property type="match status" value="1"/>
</dbReference>
<dbReference type="GO" id="GO:0003677">
    <property type="term" value="F:DNA binding"/>
    <property type="evidence" value="ECO:0007669"/>
    <property type="project" value="UniProtKB-KW"/>
</dbReference>
<evidence type="ECO:0000259" key="3">
    <source>
        <dbReference type="PROSITE" id="PS50943"/>
    </source>
</evidence>
<organism evidence="4 5">
    <name type="scientific">Actinomadura syzygii</name>
    <dbReference type="NCBI Taxonomy" id="1427538"/>
    <lineage>
        <taxon>Bacteria</taxon>
        <taxon>Bacillati</taxon>
        <taxon>Actinomycetota</taxon>
        <taxon>Actinomycetes</taxon>
        <taxon>Streptosporangiales</taxon>
        <taxon>Thermomonosporaceae</taxon>
        <taxon>Actinomadura</taxon>
    </lineage>
</organism>
<dbReference type="CDD" id="cd00093">
    <property type="entry name" value="HTH_XRE"/>
    <property type="match status" value="1"/>
</dbReference>
<dbReference type="CDD" id="cd02209">
    <property type="entry name" value="cupin_XRE_C"/>
    <property type="match status" value="1"/>
</dbReference>
<accession>A0A5D0UBK2</accession>
<protein>
    <submittedName>
        <fullName evidence="4">Helix-turn-helix domain-containing protein</fullName>
    </submittedName>
</protein>
<dbReference type="InterPro" id="IPR011051">
    <property type="entry name" value="RmlC_Cupin_sf"/>
</dbReference>